<comment type="caution">
    <text evidence="3">The sequence shown here is derived from an EMBL/GenBank/DDBJ whole genome shotgun (WGS) entry which is preliminary data.</text>
</comment>
<name>A0A9D8KW32_9GAMM</name>
<accession>A0A9D8KW32</accession>
<sequence>MPRRYDSDELDDDSDDPGMPWRSRLITWGLAAAALGLGFLIPYTLYLNSQVTQRFGELRWQIPTRVYARPLVLAPGLAMDANTLKTELAASAYRDDGVGRSPGTYRLQDGRFTISSRGYVDVD</sequence>
<keyword evidence="1" id="KW-1133">Transmembrane helix</keyword>
<dbReference type="AlphaFoldDB" id="A0A9D8KW32"/>
<dbReference type="Proteomes" id="UP000664815">
    <property type="component" value="Unassembled WGS sequence"/>
</dbReference>
<feature type="non-terminal residue" evidence="3">
    <location>
        <position position="123"/>
    </location>
</feature>
<organism evidence="3 4">
    <name type="scientific">Stenotrophomonas nitritireducens</name>
    <dbReference type="NCBI Taxonomy" id="83617"/>
    <lineage>
        <taxon>Bacteria</taxon>
        <taxon>Pseudomonadati</taxon>
        <taxon>Pseudomonadota</taxon>
        <taxon>Gammaproteobacteria</taxon>
        <taxon>Lysobacterales</taxon>
        <taxon>Lysobacteraceae</taxon>
        <taxon>Stenotrophomonas</taxon>
    </lineage>
</organism>
<dbReference type="InterPro" id="IPR028166">
    <property type="entry name" value="UB2H"/>
</dbReference>
<evidence type="ECO:0000313" key="3">
    <source>
        <dbReference type="EMBL" id="MBN8799429.1"/>
    </source>
</evidence>
<keyword evidence="1" id="KW-0812">Transmembrane</keyword>
<reference evidence="3" key="1">
    <citation type="submission" date="2021-02" db="EMBL/GenBank/DDBJ databases">
        <title>Thiocyanate and organic carbon inputs drive convergent selection for specific autotrophic Afipia and Thiobacillus strains within complex microbiomes.</title>
        <authorList>
            <person name="Huddy R.J."/>
            <person name="Sachdeva R."/>
            <person name="Kadzinga F."/>
            <person name="Kantor R.S."/>
            <person name="Harrison S.T.L."/>
            <person name="Banfield J.F."/>
        </authorList>
    </citation>
    <scope>NUCLEOTIDE SEQUENCE</scope>
    <source>
        <strain evidence="3">SCN18_10_11_15_R1_P_69_7</strain>
    </source>
</reference>
<dbReference type="EMBL" id="JAFKMG010000807">
    <property type="protein sequence ID" value="MBN8799429.1"/>
    <property type="molecule type" value="Genomic_DNA"/>
</dbReference>
<gene>
    <name evidence="3" type="ORF">J0H45_08745</name>
</gene>
<feature type="domain" description="Bifunctional transglycosylase second" evidence="2">
    <location>
        <begin position="73"/>
        <end position="123"/>
    </location>
</feature>
<keyword evidence="1" id="KW-0472">Membrane</keyword>
<evidence type="ECO:0000256" key="1">
    <source>
        <dbReference type="SAM" id="Phobius"/>
    </source>
</evidence>
<evidence type="ECO:0000313" key="4">
    <source>
        <dbReference type="Proteomes" id="UP000664815"/>
    </source>
</evidence>
<dbReference type="Pfam" id="PF14814">
    <property type="entry name" value="UB2H"/>
    <property type="match status" value="1"/>
</dbReference>
<dbReference type="Gene3D" id="3.30.2060.10">
    <property type="entry name" value="Penicillin-binding protein 1b domain"/>
    <property type="match status" value="1"/>
</dbReference>
<proteinExistence type="predicted"/>
<protein>
    <submittedName>
        <fullName evidence="3">Penicillin-binding protein 1B</fullName>
    </submittedName>
</protein>
<feature type="transmembrane region" description="Helical" evidence="1">
    <location>
        <begin position="25"/>
        <end position="46"/>
    </location>
</feature>
<evidence type="ECO:0000259" key="2">
    <source>
        <dbReference type="Pfam" id="PF14814"/>
    </source>
</evidence>